<feature type="domain" description="HD/PDEase" evidence="2">
    <location>
        <begin position="262"/>
        <end position="384"/>
    </location>
</feature>
<dbReference type="InterPro" id="IPR003607">
    <property type="entry name" value="HD/PDEase_dom"/>
</dbReference>
<protein>
    <submittedName>
        <fullName evidence="3">HD-GYP domain-containing protein</fullName>
        <ecNumber evidence="3">3.1.4.-</ecNumber>
    </submittedName>
</protein>
<dbReference type="EMBL" id="JBHSZO010000051">
    <property type="protein sequence ID" value="MFC7221134.1"/>
    <property type="molecule type" value="Genomic_DNA"/>
</dbReference>
<dbReference type="CDD" id="cd00077">
    <property type="entry name" value="HDc"/>
    <property type="match status" value="1"/>
</dbReference>
<dbReference type="PANTHER" id="PTHR45228">
    <property type="entry name" value="CYCLIC DI-GMP PHOSPHODIESTERASE TM_0186-RELATED"/>
    <property type="match status" value="1"/>
</dbReference>
<feature type="transmembrane region" description="Helical" evidence="1">
    <location>
        <begin position="198"/>
        <end position="224"/>
    </location>
</feature>
<accession>A0ABW2GLS8</accession>
<keyword evidence="3" id="KW-0378">Hydrolase</keyword>
<dbReference type="GO" id="GO:0016787">
    <property type="term" value="F:hydrolase activity"/>
    <property type="evidence" value="ECO:0007669"/>
    <property type="project" value="UniProtKB-KW"/>
</dbReference>
<sequence>MVRPRPPATVVAACAAAPLLAALGLCWTLWYGLRQPASAAAFAAVIALGELAASRARERLTAPLATAGALAYALLGESAGLRSFGAAAQAVPQIVAVVAIATLLGSVPRIARGHGPPLADQLARRVLVTAFAATCFQPLFTTGTLGRLTGGRGPGYALVLVAVLALAALCDAVLGAVLARARTGWPFVPLLRDELRALVGIGSAMVATGAVMALATAVAGLWALPVFSLPLLLTQLSFRRYETVRTTYRQTIASLARATEIAGYTRPGHARRVAGLSRGVGRELGLTEVELDLLEQAALMHDIGQLSLVDPVADGATQPLRAVQRRRIALLGAAVVRQTGVGTPVAQIVERQAEPYREQPLAARIVRAANDYDDLAVGSSSVQGPLQALERLRLDTAEEYDPRVVAALHGVLARGSVPYGGGWAPQGSTAAGGGGDGG</sequence>
<keyword evidence="4" id="KW-1185">Reference proteome</keyword>
<keyword evidence="1" id="KW-0472">Membrane</keyword>
<evidence type="ECO:0000256" key="1">
    <source>
        <dbReference type="SAM" id="Phobius"/>
    </source>
</evidence>
<dbReference type="SUPFAM" id="SSF109604">
    <property type="entry name" value="HD-domain/PDEase-like"/>
    <property type="match status" value="1"/>
</dbReference>
<feature type="transmembrane region" description="Helical" evidence="1">
    <location>
        <begin position="86"/>
        <end position="105"/>
    </location>
</feature>
<dbReference type="InterPro" id="IPR052020">
    <property type="entry name" value="Cyclic_di-GMP/3'3'-cGAMP_PDE"/>
</dbReference>
<comment type="caution">
    <text evidence="3">The sequence shown here is derived from an EMBL/GenBank/DDBJ whole genome shotgun (WGS) entry which is preliminary data.</text>
</comment>
<evidence type="ECO:0000313" key="4">
    <source>
        <dbReference type="Proteomes" id="UP001596413"/>
    </source>
</evidence>
<evidence type="ECO:0000259" key="2">
    <source>
        <dbReference type="SMART" id="SM00471"/>
    </source>
</evidence>
<dbReference type="Pfam" id="PF01966">
    <property type="entry name" value="HD"/>
    <property type="match status" value="1"/>
</dbReference>
<dbReference type="SMART" id="SM00471">
    <property type="entry name" value="HDc"/>
    <property type="match status" value="1"/>
</dbReference>
<reference evidence="4" key="1">
    <citation type="journal article" date="2019" name="Int. J. Syst. Evol. Microbiol.">
        <title>The Global Catalogue of Microorganisms (GCM) 10K type strain sequencing project: providing services to taxonomists for standard genome sequencing and annotation.</title>
        <authorList>
            <consortium name="The Broad Institute Genomics Platform"/>
            <consortium name="The Broad Institute Genome Sequencing Center for Infectious Disease"/>
            <person name="Wu L."/>
            <person name="Ma J."/>
        </authorList>
    </citation>
    <scope>NUCLEOTIDE SEQUENCE [LARGE SCALE GENOMIC DNA]</scope>
    <source>
        <strain evidence="4">CGMCC 1.13681</strain>
    </source>
</reference>
<dbReference type="InterPro" id="IPR006674">
    <property type="entry name" value="HD_domain"/>
</dbReference>
<keyword evidence="1" id="KW-0812">Transmembrane</keyword>
<dbReference type="RefSeq" id="WP_386418289.1">
    <property type="nucleotide sequence ID" value="NZ_JBHSZO010000051.1"/>
</dbReference>
<proteinExistence type="predicted"/>
<dbReference type="EC" id="3.1.4.-" evidence="3"/>
<organism evidence="3 4">
    <name type="scientific">Streptomyces polyrhachis</name>
    <dbReference type="NCBI Taxonomy" id="1282885"/>
    <lineage>
        <taxon>Bacteria</taxon>
        <taxon>Bacillati</taxon>
        <taxon>Actinomycetota</taxon>
        <taxon>Actinomycetes</taxon>
        <taxon>Kitasatosporales</taxon>
        <taxon>Streptomycetaceae</taxon>
        <taxon>Streptomyces</taxon>
    </lineage>
</organism>
<feature type="transmembrane region" description="Helical" evidence="1">
    <location>
        <begin position="157"/>
        <end position="178"/>
    </location>
</feature>
<dbReference type="Proteomes" id="UP001596413">
    <property type="component" value="Unassembled WGS sequence"/>
</dbReference>
<gene>
    <name evidence="3" type="ORF">ACFQLX_23670</name>
</gene>
<dbReference type="Gene3D" id="1.10.3210.10">
    <property type="entry name" value="Hypothetical protein af1432"/>
    <property type="match status" value="1"/>
</dbReference>
<name>A0ABW2GLS8_9ACTN</name>
<dbReference type="PANTHER" id="PTHR45228:SF4">
    <property type="entry name" value="LIPOPROTEIN"/>
    <property type="match status" value="1"/>
</dbReference>
<evidence type="ECO:0000313" key="3">
    <source>
        <dbReference type="EMBL" id="MFC7221134.1"/>
    </source>
</evidence>
<feature type="transmembrane region" description="Helical" evidence="1">
    <location>
        <begin position="126"/>
        <end position="145"/>
    </location>
</feature>
<keyword evidence="1" id="KW-1133">Transmembrane helix</keyword>